<comment type="caution">
    <text evidence="2">The sequence shown here is derived from an EMBL/GenBank/DDBJ whole genome shotgun (WGS) entry which is preliminary data.</text>
</comment>
<feature type="transmembrane region" description="Helical" evidence="1">
    <location>
        <begin position="372"/>
        <end position="390"/>
    </location>
</feature>
<accession>A0ABW3J6R2</accession>
<feature type="transmembrane region" description="Helical" evidence="1">
    <location>
        <begin position="301"/>
        <end position="321"/>
    </location>
</feature>
<feature type="transmembrane region" description="Helical" evidence="1">
    <location>
        <begin position="178"/>
        <end position="196"/>
    </location>
</feature>
<dbReference type="Proteomes" id="UP001597102">
    <property type="component" value="Unassembled WGS sequence"/>
</dbReference>
<dbReference type="EMBL" id="JBHTJO010000001">
    <property type="protein sequence ID" value="MFD0986123.1"/>
    <property type="molecule type" value="Genomic_DNA"/>
</dbReference>
<name>A0ABW3J6R2_9HYPH</name>
<sequence>MVGIPRYKEFNGPALFRQGFRPFFLGAGLWAGLAILIWLIVIRGDASLPSNFPPAQWHAHEMLFGFAAAAATGFLLTAIPNWTGRMPLQGVPLIVLFGVWVLGRVAMSISDAIGDIAAAALDLAFLALLFGVVLREILAGRNWRNLPVVIAVGVLFAANAITHLEVNSILPSTLLGERLGVAVFVILISLIGGRIIPSFTRNWLVKRDSPVLPVPFSRFDTVTLVLVLVASAFWVALPTSTLTAFALIAAGAISAARLVRWQGWRTYSEPLLWVLHLGYAWVAFGLVLLAGSVLFSAEIPYAAGLHALTAGAIGTMILAVMTRASRGHTGHPLTVGLPTAAIYALVTLAAVMRTAAPFTSGSYLTLVSVSGWLWISAFALFAILYGPILLGDRPTTSGVKARQE</sequence>
<feature type="transmembrane region" description="Helical" evidence="1">
    <location>
        <begin position="333"/>
        <end position="352"/>
    </location>
</feature>
<evidence type="ECO:0000313" key="2">
    <source>
        <dbReference type="EMBL" id="MFD0986123.1"/>
    </source>
</evidence>
<feature type="transmembrane region" description="Helical" evidence="1">
    <location>
        <begin position="116"/>
        <end position="134"/>
    </location>
</feature>
<feature type="transmembrane region" description="Helical" evidence="1">
    <location>
        <begin position="91"/>
        <end position="110"/>
    </location>
</feature>
<feature type="transmembrane region" description="Helical" evidence="1">
    <location>
        <begin position="146"/>
        <end position="166"/>
    </location>
</feature>
<feature type="transmembrane region" description="Helical" evidence="1">
    <location>
        <begin position="216"/>
        <end position="236"/>
    </location>
</feature>
<dbReference type="Pfam" id="PF05940">
    <property type="entry name" value="NnrS"/>
    <property type="match status" value="1"/>
</dbReference>
<gene>
    <name evidence="2" type="ORF">ACFQ2F_03305</name>
</gene>
<dbReference type="InterPro" id="IPR010266">
    <property type="entry name" value="NnrS"/>
</dbReference>
<feature type="transmembrane region" description="Helical" evidence="1">
    <location>
        <begin position="62"/>
        <end position="79"/>
    </location>
</feature>
<evidence type="ECO:0000256" key="1">
    <source>
        <dbReference type="SAM" id="Phobius"/>
    </source>
</evidence>
<keyword evidence="1" id="KW-1133">Transmembrane helix</keyword>
<proteinExistence type="predicted"/>
<keyword evidence="1" id="KW-0812">Transmembrane</keyword>
<feature type="transmembrane region" description="Helical" evidence="1">
    <location>
        <begin position="271"/>
        <end position="295"/>
    </location>
</feature>
<feature type="transmembrane region" description="Helical" evidence="1">
    <location>
        <begin position="242"/>
        <end position="259"/>
    </location>
</feature>
<keyword evidence="1" id="KW-0472">Membrane</keyword>
<reference evidence="3" key="1">
    <citation type="journal article" date="2019" name="Int. J. Syst. Evol. Microbiol.">
        <title>The Global Catalogue of Microorganisms (GCM) 10K type strain sequencing project: providing services to taxonomists for standard genome sequencing and annotation.</title>
        <authorList>
            <consortium name="The Broad Institute Genomics Platform"/>
            <consortium name="The Broad Institute Genome Sequencing Center for Infectious Disease"/>
            <person name="Wu L."/>
            <person name="Ma J."/>
        </authorList>
    </citation>
    <scope>NUCLEOTIDE SEQUENCE [LARGE SCALE GENOMIC DNA]</scope>
    <source>
        <strain evidence="3">CCUG 61697</strain>
    </source>
</reference>
<feature type="transmembrane region" description="Helical" evidence="1">
    <location>
        <begin position="20"/>
        <end position="42"/>
    </location>
</feature>
<protein>
    <submittedName>
        <fullName evidence="2">NnrS family protein</fullName>
    </submittedName>
</protein>
<evidence type="ECO:0000313" key="3">
    <source>
        <dbReference type="Proteomes" id="UP001597102"/>
    </source>
</evidence>
<keyword evidence="3" id="KW-1185">Reference proteome</keyword>
<organism evidence="2 3">
    <name type="scientific">Methyloligella solikamskensis</name>
    <dbReference type="NCBI Taxonomy" id="1177756"/>
    <lineage>
        <taxon>Bacteria</taxon>
        <taxon>Pseudomonadati</taxon>
        <taxon>Pseudomonadota</taxon>
        <taxon>Alphaproteobacteria</taxon>
        <taxon>Hyphomicrobiales</taxon>
        <taxon>Hyphomicrobiaceae</taxon>
        <taxon>Methyloligella</taxon>
    </lineage>
</organism>
<dbReference type="RefSeq" id="WP_379085657.1">
    <property type="nucleotide sequence ID" value="NZ_JBHTJO010000001.1"/>
</dbReference>